<feature type="transmembrane region" description="Helical" evidence="1">
    <location>
        <begin position="121"/>
        <end position="141"/>
    </location>
</feature>
<keyword evidence="1" id="KW-0472">Membrane</keyword>
<keyword evidence="5" id="KW-1185">Reference proteome</keyword>
<evidence type="ECO:0000313" key="6">
    <source>
        <dbReference type="Proteomes" id="UP000509513"/>
    </source>
</evidence>
<feature type="transmembrane region" description="Helical" evidence="1">
    <location>
        <begin position="12"/>
        <end position="33"/>
    </location>
</feature>
<accession>A0A5J6RG06</accession>
<dbReference type="Pfam" id="PF09335">
    <property type="entry name" value="VTT_dom"/>
    <property type="match status" value="1"/>
</dbReference>
<evidence type="ECO:0000313" key="5">
    <source>
        <dbReference type="Proteomes" id="UP000305417"/>
    </source>
</evidence>
<gene>
    <name evidence="3" type="ORF">ACBT_0914</name>
    <name evidence="4" type="ORF">FE247_05475</name>
</gene>
<dbReference type="EMBL" id="CP054051">
    <property type="protein sequence ID" value="QKJ26834.1"/>
    <property type="molecule type" value="Genomic_DNA"/>
</dbReference>
<sequence length="182" mass="20592">MEQFIQDWGYIALFLYSFGGGFLALAIAGAFSYAGDLNIYITVIVAGVSNFIGSQFLFYFAKYNKSYMDETVNKHRRKVAMVKTMLKKYGSFMIFIQKYIYGVKTLVPLVMGISAYNPFKYTVLNAIASAIWAIVIGYISFTAGKLLLSFADDFKYVGFFTVLLVLGILVYSFKDKKKVKKQ</sequence>
<feature type="transmembrane region" description="Helical" evidence="1">
    <location>
        <begin position="156"/>
        <end position="173"/>
    </location>
</feature>
<evidence type="ECO:0000313" key="4">
    <source>
        <dbReference type="EMBL" id="TLS99537.1"/>
    </source>
</evidence>
<evidence type="ECO:0000313" key="3">
    <source>
        <dbReference type="EMBL" id="QKJ26834.1"/>
    </source>
</evidence>
<reference evidence="3 6" key="2">
    <citation type="submission" date="2020-05" db="EMBL/GenBank/DDBJ databases">
        <title>Complete genome sequencing of Campylobacter and Arcobacter type strains.</title>
        <authorList>
            <person name="Miller W.G."/>
            <person name="Yee E."/>
        </authorList>
    </citation>
    <scope>NUCLEOTIDE SEQUENCE [LARGE SCALE GENOMIC DNA]</scope>
    <source>
        <strain evidence="3 6">LMG 21996</strain>
    </source>
</reference>
<dbReference type="RefSeq" id="WP_024775380.1">
    <property type="nucleotide sequence ID" value="NZ_CP043857.1"/>
</dbReference>
<dbReference type="Proteomes" id="UP000305417">
    <property type="component" value="Unassembled WGS sequence"/>
</dbReference>
<keyword evidence="1" id="KW-0812">Transmembrane</keyword>
<dbReference type="OrthoDB" id="5372697at2"/>
<feature type="transmembrane region" description="Helical" evidence="1">
    <location>
        <begin position="39"/>
        <end position="61"/>
    </location>
</feature>
<feature type="domain" description="VTT" evidence="2">
    <location>
        <begin position="25"/>
        <end position="139"/>
    </location>
</feature>
<keyword evidence="1" id="KW-1133">Transmembrane helix</keyword>
<dbReference type="AlphaFoldDB" id="A0A5J6RG06"/>
<name>A0A5J6RG06_9BACT</name>
<organism evidence="3 6">
    <name type="scientific">Aliarcobacter cibarius</name>
    <dbReference type="NCBI Taxonomy" id="255507"/>
    <lineage>
        <taxon>Bacteria</taxon>
        <taxon>Pseudomonadati</taxon>
        <taxon>Campylobacterota</taxon>
        <taxon>Epsilonproteobacteria</taxon>
        <taxon>Campylobacterales</taxon>
        <taxon>Arcobacteraceae</taxon>
        <taxon>Aliarcobacter</taxon>
    </lineage>
</organism>
<dbReference type="KEGG" id="acib:ACBT_0914"/>
<evidence type="ECO:0000256" key="1">
    <source>
        <dbReference type="SAM" id="Phobius"/>
    </source>
</evidence>
<dbReference type="EMBL" id="VBUC01000010">
    <property type="protein sequence ID" value="TLS99537.1"/>
    <property type="molecule type" value="Genomic_DNA"/>
</dbReference>
<evidence type="ECO:0000259" key="2">
    <source>
        <dbReference type="Pfam" id="PF09335"/>
    </source>
</evidence>
<reference evidence="4 5" key="1">
    <citation type="submission" date="2019-05" db="EMBL/GenBank/DDBJ databases">
        <title>Arcobacter cibarius and Arcobacter thereius providing challenges in identification an antibiotic susceptibility and Quinolone resistance.</title>
        <authorList>
            <person name="Busch A."/>
            <person name="Hanel I."/>
            <person name="Hotzel H."/>
            <person name="Tomaso H."/>
        </authorList>
    </citation>
    <scope>NUCLEOTIDE SEQUENCE [LARGE SCALE GENOMIC DNA]</scope>
    <source>
        <strain evidence="4 5">16CS0831-2</strain>
    </source>
</reference>
<proteinExistence type="predicted"/>
<dbReference type="InterPro" id="IPR051311">
    <property type="entry name" value="DedA_domain"/>
</dbReference>
<dbReference type="GO" id="GO:0005886">
    <property type="term" value="C:plasma membrane"/>
    <property type="evidence" value="ECO:0007669"/>
    <property type="project" value="TreeGrafter"/>
</dbReference>
<dbReference type="Proteomes" id="UP000509513">
    <property type="component" value="Chromosome"/>
</dbReference>
<dbReference type="STRING" id="1442598.GCA_000522465_01269"/>
<dbReference type="InterPro" id="IPR032816">
    <property type="entry name" value="VTT_dom"/>
</dbReference>
<protein>
    <submittedName>
        <fullName evidence="3">DedA family membrane protein, type III (SNARE domain)</fullName>
    </submittedName>
    <submittedName>
        <fullName evidence="4">DedA family protein</fullName>
    </submittedName>
</protein>
<dbReference type="PANTHER" id="PTHR42709">
    <property type="entry name" value="ALKALINE PHOSPHATASE LIKE PROTEIN"/>
    <property type="match status" value="1"/>
</dbReference>
<dbReference type="PANTHER" id="PTHR42709:SF2">
    <property type="entry name" value="INNER MEMBRANE PROTEIN YOHD"/>
    <property type="match status" value="1"/>
</dbReference>